<dbReference type="GO" id="GO:0003700">
    <property type="term" value="F:DNA-binding transcription factor activity"/>
    <property type="evidence" value="ECO:0007669"/>
    <property type="project" value="InterPro"/>
</dbReference>
<dbReference type="SUPFAM" id="SSF46955">
    <property type="entry name" value="Putative DNA-binding domain"/>
    <property type="match status" value="1"/>
</dbReference>
<comment type="caution">
    <text evidence="5">The sequence shown here is derived from an EMBL/GenBank/DDBJ whole genome shotgun (WGS) entry which is preliminary data.</text>
</comment>
<keyword evidence="1" id="KW-0238">DNA-binding</keyword>
<feature type="compositionally biased region" description="Low complexity" evidence="3">
    <location>
        <begin position="1"/>
        <end position="16"/>
    </location>
</feature>
<evidence type="ECO:0000256" key="1">
    <source>
        <dbReference type="ARBA" id="ARBA00023125"/>
    </source>
</evidence>
<dbReference type="Gene3D" id="1.10.1660.10">
    <property type="match status" value="1"/>
</dbReference>
<dbReference type="InterPro" id="IPR000551">
    <property type="entry name" value="MerR-type_HTH_dom"/>
</dbReference>
<proteinExistence type="predicted"/>
<dbReference type="EMBL" id="VBAK01000140">
    <property type="protein sequence ID" value="TMI88420.1"/>
    <property type="molecule type" value="Genomic_DNA"/>
</dbReference>
<feature type="domain" description="HTH merR-type" evidence="4">
    <location>
        <begin position="19"/>
        <end position="89"/>
    </location>
</feature>
<dbReference type="GO" id="GO:0003677">
    <property type="term" value="F:DNA binding"/>
    <property type="evidence" value="ECO:0007669"/>
    <property type="project" value="UniProtKB-KW"/>
</dbReference>
<dbReference type="PANTHER" id="PTHR30204:SF58">
    <property type="entry name" value="HTH-TYPE TRANSCRIPTIONAL REGULATOR YFMP"/>
    <property type="match status" value="1"/>
</dbReference>
<dbReference type="PANTHER" id="PTHR30204">
    <property type="entry name" value="REDOX-CYCLING DRUG-SENSING TRANSCRIPTIONAL ACTIVATOR SOXR"/>
    <property type="match status" value="1"/>
</dbReference>
<dbReference type="SMART" id="SM00422">
    <property type="entry name" value="HTH_MERR"/>
    <property type="match status" value="1"/>
</dbReference>
<sequence>MSESAESPSAGPSPDSTSQHRMEEVVRRTGLTPRAIRYYEELGLVRPCERTAGGFRLFTDADIAQLLRINELQTLLGFSLAEIKQTLRVDAMRAEVREAYFGTTDPAVRQELLDQALGLVQSQIQIIDERMERLTRLREEQMERLNRIRARRAELAAELATARQGARIDGGGPAPGGTRDG</sequence>
<evidence type="ECO:0000259" key="4">
    <source>
        <dbReference type="PROSITE" id="PS50937"/>
    </source>
</evidence>
<gene>
    <name evidence="5" type="ORF">E6H00_12760</name>
</gene>
<dbReference type="InterPro" id="IPR047057">
    <property type="entry name" value="MerR_fam"/>
</dbReference>
<name>A0A537JY39_9BACT</name>
<reference evidence="5 6" key="1">
    <citation type="journal article" date="2019" name="Nat. Microbiol.">
        <title>Mediterranean grassland soil C-N compound turnover is dependent on rainfall and depth, and is mediated by genomically divergent microorganisms.</title>
        <authorList>
            <person name="Diamond S."/>
            <person name="Andeer P.F."/>
            <person name="Li Z."/>
            <person name="Crits-Christoph A."/>
            <person name="Burstein D."/>
            <person name="Anantharaman K."/>
            <person name="Lane K.R."/>
            <person name="Thomas B.C."/>
            <person name="Pan C."/>
            <person name="Northen T.R."/>
            <person name="Banfield J.F."/>
        </authorList>
    </citation>
    <scope>NUCLEOTIDE SEQUENCE [LARGE SCALE GENOMIC DNA]</scope>
    <source>
        <strain evidence="5">NP_3</strain>
    </source>
</reference>
<evidence type="ECO:0000256" key="3">
    <source>
        <dbReference type="SAM" id="MobiDB-lite"/>
    </source>
</evidence>
<feature type="coiled-coil region" evidence="2">
    <location>
        <begin position="124"/>
        <end position="165"/>
    </location>
</feature>
<dbReference type="PROSITE" id="PS50937">
    <property type="entry name" value="HTH_MERR_2"/>
    <property type="match status" value="1"/>
</dbReference>
<feature type="region of interest" description="Disordered" evidence="3">
    <location>
        <begin position="1"/>
        <end position="26"/>
    </location>
</feature>
<dbReference type="Pfam" id="PF13411">
    <property type="entry name" value="MerR_1"/>
    <property type="match status" value="1"/>
</dbReference>
<evidence type="ECO:0000256" key="2">
    <source>
        <dbReference type="SAM" id="Coils"/>
    </source>
</evidence>
<dbReference type="InterPro" id="IPR009061">
    <property type="entry name" value="DNA-bd_dom_put_sf"/>
</dbReference>
<dbReference type="Proteomes" id="UP000318509">
    <property type="component" value="Unassembled WGS sequence"/>
</dbReference>
<evidence type="ECO:0000313" key="5">
    <source>
        <dbReference type="EMBL" id="TMI88420.1"/>
    </source>
</evidence>
<accession>A0A537JY39</accession>
<evidence type="ECO:0000313" key="6">
    <source>
        <dbReference type="Proteomes" id="UP000318509"/>
    </source>
</evidence>
<dbReference type="CDD" id="cd00592">
    <property type="entry name" value="HTH_MerR-like"/>
    <property type="match status" value="1"/>
</dbReference>
<keyword evidence="2" id="KW-0175">Coiled coil</keyword>
<organism evidence="5 6">
    <name type="scientific">Candidatus Segetimicrobium genomatis</name>
    <dbReference type="NCBI Taxonomy" id="2569760"/>
    <lineage>
        <taxon>Bacteria</taxon>
        <taxon>Bacillati</taxon>
        <taxon>Candidatus Sysuimicrobiota</taxon>
        <taxon>Candidatus Sysuimicrobiia</taxon>
        <taxon>Candidatus Sysuimicrobiales</taxon>
        <taxon>Candidatus Segetimicrobiaceae</taxon>
        <taxon>Candidatus Segetimicrobium</taxon>
    </lineage>
</organism>
<protein>
    <submittedName>
        <fullName evidence="5">MerR family transcriptional regulator</fullName>
    </submittedName>
</protein>
<dbReference type="AlphaFoldDB" id="A0A537JY39"/>